<evidence type="ECO:0000313" key="1">
    <source>
        <dbReference type="EMBL" id="GGP19546.1"/>
    </source>
</evidence>
<dbReference type="Proteomes" id="UP000610960">
    <property type="component" value="Unassembled WGS sequence"/>
</dbReference>
<comment type="caution">
    <text evidence="1">The sequence shown here is derived from an EMBL/GenBank/DDBJ whole genome shotgun (WGS) entry which is preliminary data.</text>
</comment>
<organism evidence="1 2">
    <name type="scientific">Thermocladium modestius</name>
    <dbReference type="NCBI Taxonomy" id="62609"/>
    <lineage>
        <taxon>Archaea</taxon>
        <taxon>Thermoproteota</taxon>
        <taxon>Thermoprotei</taxon>
        <taxon>Thermoproteales</taxon>
        <taxon>Thermoproteaceae</taxon>
        <taxon>Thermocladium</taxon>
    </lineage>
</organism>
<name>A0A830GU60_9CREN</name>
<reference evidence="1" key="1">
    <citation type="journal article" date="2014" name="Int. J. Syst. Evol. Microbiol.">
        <title>Complete genome sequence of Corynebacterium casei LMG S-19264T (=DSM 44701T), isolated from a smear-ripened cheese.</title>
        <authorList>
            <consortium name="US DOE Joint Genome Institute (JGI-PGF)"/>
            <person name="Walter F."/>
            <person name="Albersmeier A."/>
            <person name="Kalinowski J."/>
            <person name="Ruckert C."/>
        </authorList>
    </citation>
    <scope>NUCLEOTIDE SEQUENCE</scope>
    <source>
        <strain evidence="1">JCM 10088</strain>
    </source>
</reference>
<evidence type="ECO:0000313" key="2">
    <source>
        <dbReference type="Proteomes" id="UP000610960"/>
    </source>
</evidence>
<dbReference type="AlphaFoldDB" id="A0A830GU60"/>
<proteinExistence type="predicted"/>
<accession>A0A830GU60</accession>
<sequence>MIIATNATGNSTAKISLPSVEFSYYRTASGIELYINSTISITAPSNGIQMSITIPAQLGIVSNRSSGCLAIGSPLLSSTPINASAVKFCGRSNSTNARELGNLTPFELDLTYVGTGNWRGETTYCFATLKPFTSSMAPYLSAAGNVSTPSLALNESIYIDITRLCLLGDGVPTEMEGSLAMMEAQPGQGGLRVGFSINLTGMSPTFDSQSLDHLLSIAVNGTQLFKQSMPQSTTMPTIVSQAIVTGTGTASPSFDLTIDNPTQYYVMINGFDLGGMMCSFNAPIVVYNGSSAQLSLQMTANGGNLTGVAAIYGSSNASVPNGDGASCIGVQSAAPGTAIAGYLIANVGPNSGQYPFTAIVQ</sequence>
<keyword evidence="2" id="KW-1185">Reference proteome</keyword>
<reference evidence="1" key="2">
    <citation type="submission" date="2020-09" db="EMBL/GenBank/DDBJ databases">
        <authorList>
            <person name="Sun Q."/>
            <person name="Ohkuma M."/>
        </authorList>
    </citation>
    <scope>NUCLEOTIDE SEQUENCE</scope>
    <source>
        <strain evidence="1">JCM 10088</strain>
    </source>
</reference>
<gene>
    <name evidence="1" type="ORF">GCM10007981_03670</name>
</gene>
<protein>
    <submittedName>
        <fullName evidence="1">Uncharacterized protein</fullName>
    </submittedName>
</protein>
<dbReference type="EMBL" id="BMNL01000001">
    <property type="protein sequence ID" value="GGP19546.1"/>
    <property type="molecule type" value="Genomic_DNA"/>
</dbReference>